<dbReference type="AlphaFoldDB" id="I4AQL5"/>
<gene>
    <name evidence="1" type="ordered locus">Fleli_3948</name>
</gene>
<dbReference type="RefSeq" id="WP_014799673.1">
    <property type="nucleotide sequence ID" value="NC_018018.1"/>
</dbReference>
<evidence type="ECO:0008006" key="3">
    <source>
        <dbReference type="Google" id="ProtNLM"/>
    </source>
</evidence>
<dbReference type="Gene3D" id="3.30.420.250">
    <property type="match status" value="1"/>
</dbReference>
<evidence type="ECO:0000313" key="2">
    <source>
        <dbReference type="Proteomes" id="UP000006054"/>
    </source>
</evidence>
<dbReference type="KEGG" id="fli:Fleli_3948"/>
<name>I4AQL5_BERLS</name>
<dbReference type="InterPro" id="IPR024213">
    <property type="entry name" value="DUF3822"/>
</dbReference>
<dbReference type="STRING" id="880071.Fleli_3948"/>
<dbReference type="OrthoDB" id="658622at2"/>
<dbReference type="Pfam" id="PF12864">
    <property type="entry name" value="DUF3822"/>
    <property type="match status" value="1"/>
</dbReference>
<dbReference type="CDD" id="cd24013">
    <property type="entry name" value="ASKHA_ATPase_BT3980-like"/>
    <property type="match status" value="1"/>
</dbReference>
<dbReference type="eggNOG" id="ENOG5030DYA">
    <property type="taxonomic scope" value="Bacteria"/>
</dbReference>
<proteinExistence type="predicted"/>
<reference evidence="2" key="1">
    <citation type="submission" date="2012-06" db="EMBL/GenBank/DDBJ databases">
        <title>The complete genome of Flexibacter litoralis DSM 6794.</title>
        <authorList>
            <person name="Lucas S."/>
            <person name="Copeland A."/>
            <person name="Lapidus A."/>
            <person name="Glavina del Rio T."/>
            <person name="Dalin E."/>
            <person name="Tice H."/>
            <person name="Bruce D."/>
            <person name="Goodwin L."/>
            <person name="Pitluck S."/>
            <person name="Peters L."/>
            <person name="Ovchinnikova G."/>
            <person name="Lu M."/>
            <person name="Kyrpides N."/>
            <person name="Mavromatis K."/>
            <person name="Ivanova N."/>
            <person name="Brettin T."/>
            <person name="Detter J.C."/>
            <person name="Han C."/>
            <person name="Larimer F."/>
            <person name="Land M."/>
            <person name="Hauser L."/>
            <person name="Markowitz V."/>
            <person name="Cheng J.-F."/>
            <person name="Hugenholtz P."/>
            <person name="Woyke T."/>
            <person name="Wu D."/>
            <person name="Spring S."/>
            <person name="Lang E."/>
            <person name="Kopitz M."/>
            <person name="Brambilla E."/>
            <person name="Klenk H.-P."/>
            <person name="Eisen J.A."/>
        </authorList>
    </citation>
    <scope>NUCLEOTIDE SEQUENCE [LARGE SCALE GENOMIC DNA]</scope>
    <source>
        <strain evidence="2">ATCC 23117 / DSM 6794 / NBRC 15988 / NCIMB 1366 / Sio-4</strain>
    </source>
</reference>
<evidence type="ECO:0000313" key="1">
    <source>
        <dbReference type="EMBL" id="AFM06250.1"/>
    </source>
</evidence>
<keyword evidence="2" id="KW-1185">Reference proteome</keyword>
<dbReference type="HOGENOM" id="CLU_081202_0_0_10"/>
<dbReference type="EMBL" id="CP003345">
    <property type="protein sequence ID" value="AFM06250.1"/>
    <property type="molecule type" value="Genomic_DNA"/>
</dbReference>
<protein>
    <recommendedName>
        <fullName evidence="3">DUF3822 domain-containing protein</fullName>
    </recommendedName>
</protein>
<accession>I4AQL5</accession>
<dbReference type="Proteomes" id="UP000006054">
    <property type="component" value="Chromosome"/>
</dbReference>
<sequence>MFQEDLILRDEKFEVDQIGRYKLCFSLTPTQCRLAVFDTKSDRCLCYERYTTDIPFGTDQQFLEAFSQLVDTHSFASAGYWQKITLMMGEQEFTYVPDEYFRTEYALSYLRFNTTLDTSQSYVQFSEHQLASTNCLFSMPKTVSDWIEEKYPHQKTGITYVHQTAAFLEGLLLQENKPNQVHALIEGNQLFVAVLNEQKLLFLNRFEFKNAEEVAYFILAVSDDVKINSQKLEVVLYGQITKEGKIFPLLDRYAYVKFAQRPAHLSFSYQFDQLESHEDFDLFSLYYVKTV</sequence>
<dbReference type="Gene3D" id="3.30.420.260">
    <property type="match status" value="1"/>
</dbReference>
<organism evidence="1 2">
    <name type="scientific">Bernardetia litoralis (strain ATCC 23117 / DSM 6794 / NBRC 15988 / NCIMB 1366 / Fx l1 / Sio-4)</name>
    <name type="common">Flexibacter litoralis</name>
    <dbReference type="NCBI Taxonomy" id="880071"/>
    <lineage>
        <taxon>Bacteria</taxon>
        <taxon>Pseudomonadati</taxon>
        <taxon>Bacteroidota</taxon>
        <taxon>Cytophagia</taxon>
        <taxon>Cytophagales</taxon>
        <taxon>Bernardetiaceae</taxon>
        <taxon>Bernardetia</taxon>
    </lineage>
</organism>